<name>V6M9Z1_9BACL</name>
<dbReference type="Proteomes" id="UP000017973">
    <property type="component" value="Unassembled WGS sequence"/>
</dbReference>
<dbReference type="SUPFAM" id="SSF53850">
    <property type="entry name" value="Periplasmic binding protein-like II"/>
    <property type="match status" value="1"/>
</dbReference>
<keyword evidence="3" id="KW-1185">Reference proteome</keyword>
<dbReference type="PANTHER" id="PTHR30570:SF1">
    <property type="entry name" value="PHOSPHATE-BINDING PROTEIN PSTS"/>
    <property type="match status" value="1"/>
</dbReference>
<dbReference type="EMBL" id="AYJU01000015">
    <property type="protein sequence ID" value="EST55057.1"/>
    <property type="molecule type" value="Genomic_DNA"/>
</dbReference>
<protein>
    <recommendedName>
        <fullName evidence="4">PBP domain-containing protein</fullName>
    </recommendedName>
</protein>
<dbReference type="InterPro" id="IPR050811">
    <property type="entry name" value="Phosphate_ABC_transporter"/>
</dbReference>
<dbReference type="HOGENOM" id="CLU_2987665_0_0_9"/>
<proteinExistence type="inferred from homology"/>
<evidence type="ECO:0000313" key="2">
    <source>
        <dbReference type="EMBL" id="EST55057.1"/>
    </source>
</evidence>
<dbReference type="AlphaFoldDB" id="V6M9Z1"/>
<evidence type="ECO:0000313" key="3">
    <source>
        <dbReference type="Proteomes" id="UP000017973"/>
    </source>
</evidence>
<dbReference type="STRING" id="1408254.T458_09195"/>
<sequence>MPSKETIANKTYPLAAEFYAITAGSENPNVPKLIEWILSPQGQSLVEKTGYTPLTGS</sequence>
<comment type="similarity">
    <text evidence="1">Belongs to the PstS family.</text>
</comment>
<dbReference type="Gene3D" id="3.40.190.10">
    <property type="entry name" value="Periplasmic binding protein-like II"/>
    <property type="match status" value="1"/>
</dbReference>
<dbReference type="eggNOG" id="COG0226">
    <property type="taxonomic scope" value="Bacteria"/>
</dbReference>
<accession>V6M9Z1</accession>
<gene>
    <name evidence="2" type="ORF">T458_09195</name>
</gene>
<comment type="caution">
    <text evidence="2">The sequence shown here is derived from an EMBL/GenBank/DDBJ whole genome shotgun (WGS) entry which is preliminary data.</text>
</comment>
<dbReference type="PANTHER" id="PTHR30570">
    <property type="entry name" value="PERIPLASMIC PHOSPHATE BINDING COMPONENT OF PHOSPHATE ABC TRANSPORTER"/>
    <property type="match status" value="1"/>
</dbReference>
<evidence type="ECO:0000256" key="1">
    <source>
        <dbReference type="ARBA" id="ARBA00008725"/>
    </source>
</evidence>
<evidence type="ECO:0008006" key="4">
    <source>
        <dbReference type="Google" id="ProtNLM"/>
    </source>
</evidence>
<reference evidence="2 3" key="1">
    <citation type="journal article" date="2014" name="Genome Announc.">
        <title>Draft Genome Sequence of Brevibacillus panacihumi Strain W25, a Halotolerant Hydrocarbon-Degrading Bacterium.</title>
        <authorList>
            <person name="Wang X."/>
            <person name="Jin D."/>
            <person name="Zhou L."/>
            <person name="Wu L."/>
            <person name="An W."/>
            <person name="Chen Y."/>
            <person name="Zhao L."/>
        </authorList>
    </citation>
    <scope>NUCLEOTIDE SEQUENCE [LARGE SCALE GENOMIC DNA]</scope>
    <source>
        <strain evidence="2 3">W25</strain>
    </source>
</reference>
<organism evidence="2 3">
    <name type="scientific">Brevibacillus panacihumi W25</name>
    <dbReference type="NCBI Taxonomy" id="1408254"/>
    <lineage>
        <taxon>Bacteria</taxon>
        <taxon>Bacillati</taxon>
        <taxon>Bacillota</taxon>
        <taxon>Bacilli</taxon>
        <taxon>Bacillales</taxon>
        <taxon>Paenibacillaceae</taxon>
        <taxon>Brevibacillus</taxon>
    </lineage>
</organism>
<dbReference type="PATRIC" id="fig|1408254.3.peg.1816"/>